<dbReference type="PANTHER" id="PTHR43791">
    <property type="entry name" value="PERMEASE-RELATED"/>
    <property type="match status" value="1"/>
</dbReference>
<feature type="transmembrane region" description="Helical" evidence="8">
    <location>
        <begin position="371"/>
        <end position="392"/>
    </location>
</feature>
<dbReference type="GeneID" id="77728408"/>
<evidence type="ECO:0000256" key="7">
    <source>
        <dbReference type="SAM" id="MobiDB-lite"/>
    </source>
</evidence>
<dbReference type="Proteomes" id="UP001164286">
    <property type="component" value="Unassembled WGS sequence"/>
</dbReference>
<protein>
    <submittedName>
        <fullName evidence="9">Major facilitator superfamily domain-containing protein</fullName>
    </submittedName>
</protein>
<gene>
    <name evidence="9" type="ORF">MKK02DRAFT_35562</name>
</gene>
<sequence length="557" mass="61883">MSEKITSAPLEDEKAIHSQYEHAPELEHGDDPKKPKYAANTQLDDAARILAEAGEFEYTAAQAKRVLRKIDLYVCLPMCLTYFVQQLDKSSVSYAAVFNLQKETTPELVGSQYSWLTSVVYLAQFVCQPLSAYALIVVPVKYWVMFNYICWSVVTMCTGAATNFTGLILARFFLGCFEATILPSFVLITQMWWTRREQSYRTIAYQIANSMAAIIGPLLSYGVGRAAVTATSVKQYQVIFFAMGALSLFLAPIVWFLMPNSPTTAKFLRNGDDRIIALDRLKENNTGTKSSTFKWSQVWETYRDIKTWAWAAMWFCAACPSGGIGAFGGLITKGFGFDTFTSILMQIPTGAIGITGLLIGIYVTNRIKMRWPVLAVIVLFPIAGAIGLTQVPRTQPNALMGCYYVAFVFSCIQPLLISWCNLNAAGTTKRVVTTATMFAALTIGNTVGPQVYLASEAPQYPTGLYVDIGCWCVLELLIIWMGFYLARLNRSQEAKRVALGLPADIKDMSIMSTAEADAYKVELAEMMRRAGMDYGKATEGSFDDLTDRQNPHFQYVV</sequence>
<feature type="transmembrane region" description="Helical" evidence="8">
    <location>
        <begin position="398"/>
        <end position="419"/>
    </location>
</feature>
<dbReference type="EMBL" id="JAKWFO010000016">
    <property type="protein sequence ID" value="KAI9631709.1"/>
    <property type="molecule type" value="Genomic_DNA"/>
</dbReference>
<dbReference type="GO" id="GO:0016020">
    <property type="term" value="C:membrane"/>
    <property type="evidence" value="ECO:0007669"/>
    <property type="project" value="UniProtKB-SubCell"/>
</dbReference>
<dbReference type="GO" id="GO:0022857">
    <property type="term" value="F:transmembrane transporter activity"/>
    <property type="evidence" value="ECO:0007669"/>
    <property type="project" value="InterPro"/>
</dbReference>
<evidence type="ECO:0000313" key="10">
    <source>
        <dbReference type="Proteomes" id="UP001164286"/>
    </source>
</evidence>
<dbReference type="Gene3D" id="1.20.1250.20">
    <property type="entry name" value="MFS general substrate transporter like domains"/>
    <property type="match status" value="1"/>
</dbReference>
<evidence type="ECO:0000256" key="4">
    <source>
        <dbReference type="ARBA" id="ARBA00022989"/>
    </source>
</evidence>
<evidence type="ECO:0000256" key="8">
    <source>
        <dbReference type="SAM" id="Phobius"/>
    </source>
</evidence>
<evidence type="ECO:0000256" key="5">
    <source>
        <dbReference type="ARBA" id="ARBA00023136"/>
    </source>
</evidence>
<feature type="transmembrane region" description="Helical" evidence="8">
    <location>
        <begin position="464"/>
        <end position="486"/>
    </location>
</feature>
<feature type="transmembrane region" description="Helical" evidence="8">
    <location>
        <begin position="203"/>
        <end position="224"/>
    </location>
</feature>
<feature type="compositionally biased region" description="Basic and acidic residues" evidence="7">
    <location>
        <begin position="11"/>
        <end position="34"/>
    </location>
</feature>
<keyword evidence="3 8" id="KW-0812">Transmembrane</keyword>
<feature type="transmembrane region" description="Helical" evidence="8">
    <location>
        <begin position="236"/>
        <end position="258"/>
    </location>
</feature>
<dbReference type="PANTHER" id="PTHR43791:SF59">
    <property type="entry name" value="TRANSPORTER, PUTATIVE (AFU_ORTHOLOGUE AFUA_1G06550)-RELATED"/>
    <property type="match status" value="1"/>
</dbReference>
<accession>A0AA38LRQ0</accession>
<evidence type="ECO:0000256" key="2">
    <source>
        <dbReference type="ARBA" id="ARBA00022448"/>
    </source>
</evidence>
<feature type="region of interest" description="Disordered" evidence="7">
    <location>
        <begin position="1"/>
        <end position="34"/>
    </location>
</feature>
<keyword evidence="2" id="KW-0813">Transport</keyword>
<dbReference type="InterPro" id="IPR011701">
    <property type="entry name" value="MFS"/>
</dbReference>
<dbReference type="RefSeq" id="XP_052941486.1">
    <property type="nucleotide sequence ID" value="XM_053089203.1"/>
</dbReference>
<feature type="transmembrane region" description="Helical" evidence="8">
    <location>
        <begin position="308"/>
        <end position="331"/>
    </location>
</feature>
<dbReference type="InterPro" id="IPR036259">
    <property type="entry name" value="MFS_trans_sf"/>
</dbReference>
<evidence type="ECO:0000256" key="6">
    <source>
        <dbReference type="ARBA" id="ARBA00037968"/>
    </source>
</evidence>
<dbReference type="FunFam" id="1.20.1250.20:FF:000064">
    <property type="entry name" value="MFS allantoate transporter"/>
    <property type="match status" value="1"/>
</dbReference>
<dbReference type="Pfam" id="PF07690">
    <property type="entry name" value="MFS_1"/>
    <property type="match status" value="1"/>
</dbReference>
<dbReference type="SUPFAM" id="SSF103473">
    <property type="entry name" value="MFS general substrate transporter"/>
    <property type="match status" value="1"/>
</dbReference>
<reference evidence="9" key="1">
    <citation type="journal article" date="2022" name="G3 (Bethesda)">
        <title>High quality genome of the basidiomycete yeast Dioszegia hungarica PDD-24b-2 isolated from cloud water.</title>
        <authorList>
            <person name="Jarrige D."/>
            <person name="Haridas S."/>
            <person name="Bleykasten-Grosshans C."/>
            <person name="Joly M."/>
            <person name="Nadalig T."/>
            <person name="Sancelme M."/>
            <person name="Vuilleumier S."/>
            <person name="Grigoriev I.V."/>
            <person name="Amato P."/>
            <person name="Bringel F."/>
        </authorList>
    </citation>
    <scope>NUCLEOTIDE SEQUENCE</scope>
    <source>
        <strain evidence="9">PDD-24b-2</strain>
    </source>
</reference>
<feature type="transmembrane region" description="Helical" evidence="8">
    <location>
        <begin position="431"/>
        <end position="452"/>
    </location>
</feature>
<feature type="transmembrane region" description="Helical" evidence="8">
    <location>
        <begin position="343"/>
        <end position="364"/>
    </location>
</feature>
<comment type="similarity">
    <text evidence="6">Belongs to the major facilitator superfamily. Allantoate permease family.</text>
</comment>
<name>A0AA38LRQ0_9TREE</name>
<proteinExistence type="inferred from homology"/>
<organism evidence="9 10">
    <name type="scientific">Dioszegia hungarica</name>
    <dbReference type="NCBI Taxonomy" id="4972"/>
    <lineage>
        <taxon>Eukaryota</taxon>
        <taxon>Fungi</taxon>
        <taxon>Dikarya</taxon>
        <taxon>Basidiomycota</taxon>
        <taxon>Agaricomycotina</taxon>
        <taxon>Tremellomycetes</taxon>
        <taxon>Tremellales</taxon>
        <taxon>Bulleribasidiaceae</taxon>
        <taxon>Dioszegia</taxon>
    </lineage>
</organism>
<comment type="subcellular location">
    <subcellularLocation>
        <location evidence="1">Membrane</location>
        <topology evidence="1">Multi-pass membrane protein</topology>
    </subcellularLocation>
</comment>
<keyword evidence="10" id="KW-1185">Reference proteome</keyword>
<dbReference type="AlphaFoldDB" id="A0AA38LRQ0"/>
<keyword evidence="5 8" id="KW-0472">Membrane</keyword>
<keyword evidence="4 8" id="KW-1133">Transmembrane helix</keyword>
<comment type="caution">
    <text evidence="9">The sequence shown here is derived from an EMBL/GenBank/DDBJ whole genome shotgun (WGS) entry which is preliminary data.</text>
</comment>
<evidence type="ECO:0000313" key="9">
    <source>
        <dbReference type="EMBL" id="KAI9631709.1"/>
    </source>
</evidence>
<evidence type="ECO:0000256" key="3">
    <source>
        <dbReference type="ARBA" id="ARBA00022692"/>
    </source>
</evidence>
<evidence type="ECO:0000256" key="1">
    <source>
        <dbReference type="ARBA" id="ARBA00004141"/>
    </source>
</evidence>
<feature type="transmembrane region" description="Helical" evidence="8">
    <location>
        <begin position="168"/>
        <end position="191"/>
    </location>
</feature>